<comment type="similarity">
    <text evidence="1">Belongs to the peptidase C48 family.</text>
</comment>
<dbReference type="InterPro" id="IPR003653">
    <property type="entry name" value="Peptidase_C48_C"/>
</dbReference>
<keyword evidence="4" id="KW-0732">Signal</keyword>
<dbReference type="GO" id="GO:0008234">
    <property type="term" value="F:cysteine-type peptidase activity"/>
    <property type="evidence" value="ECO:0007669"/>
    <property type="project" value="InterPro"/>
</dbReference>
<gene>
    <name evidence="6" type="ORF">CEPIT_LOCUS7076</name>
</gene>
<sequence>MTLNIKICLILLLLDNNCKGIRVFDSLKRRGGSISSIRSFTPCLETLLPKMLERLGDYDKQPQADIGKHKILDGVARFMNGHNKMMGNNCGMFVIELAAFLMMDKDLSEVLKQNMDKYRPKMPTELLIYGCMHHEDSSWTKMFCIVF</sequence>
<feature type="chain" id="PRO_5043605994" description="Ubiquitin-like protease family profile domain-containing protein" evidence="4">
    <location>
        <begin position="21"/>
        <end position="147"/>
    </location>
</feature>
<keyword evidence="3" id="KW-0378">Hydrolase</keyword>
<keyword evidence="2" id="KW-0645">Protease</keyword>
<evidence type="ECO:0000256" key="3">
    <source>
        <dbReference type="ARBA" id="ARBA00022801"/>
    </source>
</evidence>
<dbReference type="InterPro" id="IPR038765">
    <property type="entry name" value="Papain-like_cys_pep_sf"/>
</dbReference>
<proteinExistence type="inferred from homology"/>
<reference evidence="6" key="1">
    <citation type="submission" date="2022-07" db="EMBL/GenBank/DDBJ databases">
        <authorList>
            <person name="Macas J."/>
            <person name="Novak P."/>
            <person name="Neumann P."/>
        </authorList>
    </citation>
    <scope>NUCLEOTIDE SEQUENCE</scope>
</reference>
<name>A0AAV0CM48_9ASTE</name>
<comment type="caution">
    <text evidence="6">The sequence shown here is derived from an EMBL/GenBank/DDBJ whole genome shotgun (WGS) entry which is preliminary data.</text>
</comment>
<dbReference type="Pfam" id="PF02902">
    <property type="entry name" value="Peptidase_C48"/>
    <property type="match status" value="1"/>
</dbReference>
<accession>A0AAV0CM48</accession>
<evidence type="ECO:0000313" key="7">
    <source>
        <dbReference type="Proteomes" id="UP001152523"/>
    </source>
</evidence>
<dbReference type="EMBL" id="CAMAPF010000034">
    <property type="protein sequence ID" value="CAH9079919.1"/>
    <property type="molecule type" value="Genomic_DNA"/>
</dbReference>
<feature type="signal peptide" evidence="4">
    <location>
        <begin position="1"/>
        <end position="20"/>
    </location>
</feature>
<dbReference type="SUPFAM" id="SSF54001">
    <property type="entry name" value="Cysteine proteinases"/>
    <property type="match status" value="1"/>
</dbReference>
<dbReference type="Proteomes" id="UP001152523">
    <property type="component" value="Unassembled WGS sequence"/>
</dbReference>
<evidence type="ECO:0000259" key="5">
    <source>
        <dbReference type="Pfam" id="PF02902"/>
    </source>
</evidence>
<dbReference type="AlphaFoldDB" id="A0AAV0CM48"/>
<dbReference type="Gene3D" id="3.40.395.10">
    <property type="entry name" value="Adenoviral Proteinase, Chain A"/>
    <property type="match status" value="1"/>
</dbReference>
<dbReference type="GO" id="GO:0006508">
    <property type="term" value="P:proteolysis"/>
    <property type="evidence" value="ECO:0007669"/>
    <property type="project" value="UniProtKB-KW"/>
</dbReference>
<keyword evidence="7" id="KW-1185">Reference proteome</keyword>
<feature type="domain" description="Ubiquitin-like protease family profile" evidence="5">
    <location>
        <begin position="4"/>
        <end position="123"/>
    </location>
</feature>
<protein>
    <recommendedName>
        <fullName evidence="5">Ubiquitin-like protease family profile domain-containing protein</fullName>
    </recommendedName>
</protein>
<evidence type="ECO:0000256" key="4">
    <source>
        <dbReference type="SAM" id="SignalP"/>
    </source>
</evidence>
<organism evidence="6 7">
    <name type="scientific">Cuscuta epithymum</name>
    <dbReference type="NCBI Taxonomy" id="186058"/>
    <lineage>
        <taxon>Eukaryota</taxon>
        <taxon>Viridiplantae</taxon>
        <taxon>Streptophyta</taxon>
        <taxon>Embryophyta</taxon>
        <taxon>Tracheophyta</taxon>
        <taxon>Spermatophyta</taxon>
        <taxon>Magnoliopsida</taxon>
        <taxon>eudicotyledons</taxon>
        <taxon>Gunneridae</taxon>
        <taxon>Pentapetalae</taxon>
        <taxon>asterids</taxon>
        <taxon>lamiids</taxon>
        <taxon>Solanales</taxon>
        <taxon>Convolvulaceae</taxon>
        <taxon>Cuscuteae</taxon>
        <taxon>Cuscuta</taxon>
        <taxon>Cuscuta subgen. Cuscuta</taxon>
    </lineage>
</organism>
<evidence type="ECO:0000313" key="6">
    <source>
        <dbReference type="EMBL" id="CAH9079919.1"/>
    </source>
</evidence>
<evidence type="ECO:0000256" key="2">
    <source>
        <dbReference type="ARBA" id="ARBA00022670"/>
    </source>
</evidence>
<evidence type="ECO:0000256" key="1">
    <source>
        <dbReference type="ARBA" id="ARBA00005234"/>
    </source>
</evidence>